<dbReference type="EMBL" id="VSSQ01044103">
    <property type="protein sequence ID" value="MPM97896.1"/>
    <property type="molecule type" value="Genomic_DNA"/>
</dbReference>
<comment type="caution">
    <text evidence="2">The sequence shown here is derived from an EMBL/GenBank/DDBJ whole genome shotgun (WGS) entry which is preliminary data.</text>
</comment>
<reference evidence="2" key="1">
    <citation type="submission" date="2019-08" db="EMBL/GenBank/DDBJ databases">
        <authorList>
            <person name="Kucharzyk K."/>
            <person name="Murdoch R.W."/>
            <person name="Higgins S."/>
            <person name="Loffler F."/>
        </authorList>
    </citation>
    <scope>NUCLEOTIDE SEQUENCE</scope>
</reference>
<evidence type="ECO:0000256" key="1">
    <source>
        <dbReference type="SAM" id="MobiDB-lite"/>
    </source>
</evidence>
<gene>
    <name evidence="2" type="ORF">SDC9_145076</name>
</gene>
<feature type="region of interest" description="Disordered" evidence="1">
    <location>
        <begin position="1"/>
        <end position="40"/>
    </location>
</feature>
<protein>
    <submittedName>
        <fullName evidence="2">Uncharacterized protein</fullName>
    </submittedName>
</protein>
<evidence type="ECO:0000313" key="2">
    <source>
        <dbReference type="EMBL" id="MPM97896.1"/>
    </source>
</evidence>
<accession>A0A645E8G1</accession>
<name>A0A645E8G1_9ZZZZ</name>
<dbReference type="AlphaFoldDB" id="A0A645E8G1"/>
<organism evidence="2">
    <name type="scientific">bioreactor metagenome</name>
    <dbReference type="NCBI Taxonomy" id="1076179"/>
    <lineage>
        <taxon>unclassified sequences</taxon>
        <taxon>metagenomes</taxon>
        <taxon>ecological metagenomes</taxon>
    </lineage>
</organism>
<sequence>MSSGATKLFHKQAPAKGKAAEGQQVKAGPGRTENICATVA</sequence>
<proteinExistence type="predicted"/>